<dbReference type="AlphaFoldDB" id="A0A1H7FIL9"/>
<organism evidence="5 6">
    <name type="scientific">Paraburkholderia caballeronis</name>
    <dbReference type="NCBI Taxonomy" id="416943"/>
    <lineage>
        <taxon>Bacteria</taxon>
        <taxon>Pseudomonadati</taxon>
        <taxon>Pseudomonadota</taxon>
        <taxon>Betaproteobacteria</taxon>
        <taxon>Burkholderiales</taxon>
        <taxon>Burkholderiaceae</taxon>
        <taxon>Paraburkholderia</taxon>
    </lineage>
</organism>
<dbReference type="EMBL" id="FOAJ01000001">
    <property type="protein sequence ID" value="SEK24292.1"/>
    <property type="molecule type" value="Genomic_DNA"/>
</dbReference>
<feature type="domain" description="4'-phosphopantetheinyl transferase N-terminal" evidence="4">
    <location>
        <begin position="37"/>
        <end position="113"/>
    </location>
</feature>
<dbReference type="GO" id="GO:0019878">
    <property type="term" value="P:lysine biosynthetic process via aminoadipic acid"/>
    <property type="evidence" value="ECO:0007669"/>
    <property type="project" value="TreeGrafter"/>
</dbReference>
<evidence type="ECO:0000313" key="6">
    <source>
        <dbReference type="Proteomes" id="UP000199120"/>
    </source>
</evidence>
<dbReference type="Pfam" id="PF22624">
    <property type="entry name" value="AASDHPPT_N"/>
    <property type="match status" value="1"/>
</dbReference>
<dbReference type="PANTHER" id="PTHR12215">
    <property type="entry name" value="PHOSPHOPANTETHEINE TRANSFERASE"/>
    <property type="match status" value="1"/>
</dbReference>
<name>A0A1H7FIL9_9BURK</name>
<dbReference type="Gene3D" id="3.90.470.20">
    <property type="entry name" value="4'-phosphopantetheinyl transferase domain"/>
    <property type="match status" value="2"/>
</dbReference>
<dbReference type="InterPro" id="IPR055066">
    <property type="entry name" value="AASDHPPT_N"/>
</dbReference>
<gene>
    <name evidence="5" type="ORF">SAMN05192542_101293</name>
</gene>
<dbReference type="InterPro" id="IPR050559">
    <property type="entry name" value="P-Pant_transferase_sf"/>
</dbReference>
<dbReference type="Pfam" id="PF01648">
    <property type="entry name" value="ACPS"/>
    <property type="match status" value="1"/>
</dbReference>
<evidence type="ECO:0000259" key="4">
    <source>
        <dbReference type="Pfam" id="PF22624"/>
    </source>
</evidence>
<dbReference type="GO" id="GO:0008897">
    <property type="term" value="F:holo-[acyl-carrier-protein] synthase activity"/>
    <property type="evidence" value="ECO:0007669"/>
    <property type="project" value="InterPro"/>
</dbReference>
<protein>
    <submittedName>
        <fullName evidence="5">4'-phosphopantetheinyl transferase</fullName>
    </submittedName>
</protein>
<dbReference type="GO" id="GO:0000287">
    <property type="term" value="F:magnesium ion binding"/>
    <property type="evidence" value="ECO:0007669"/>
    <property type="project" value="InterPro"/>
</dbReference>
<dbReference type="Proteomes" id="UP000199120">
    <property type="component" value="Unassembled WGS sequence"/>
</dbReference>
<accession>A0A1H7FIL9</accession>
<reference evidence="6" key="1">
    <citation type="submission" date="2016-10" db="EMBL/GenBank/DDBJ databases">
        <authorList>
            <person name="Varghese N."/>
            <person name="Submissions S."/>
        </authorList>
    </citation>
    <scope>NUCLEOTIDE SEQUENCE [LARGE SCALE GENOMIC DNA]</scope>
    <source>
        <strain evidence="6">LMG 26416</strain>
    </source>
</reference>
<comment type="similarity">
    <text evidence="1">Belongs to the P-Pant transferase superfamily. Gsp/Sfp/HetI/AcpT family.</text>
</comment>
<evidence type="ECO:0000313" key="5">
    <source>
        <dbReference type="EMBL" id="SEK24292.1"/>
    </source>
</evidence>
<dbReference type="STRING" id="416943.SAMN05445871_5970"/>
<dbReference type="InterPro" id="IPR008278">
    <property type="entry name" value="4-PPantetheinyl_Trfase_dom"/>
</dbReference>
<proteinExistence type="inferred from homology"/>
<evidence type="ECO:0000259" key="3">
    <source>
        <dbReference type="Pfam" id="PF01648"/>
    </source>
</evidence>
<feature type="domain" description="4'-phosphopantetheinyl transferase" evidence="3">
    <location>
        <begin position="119"/>
        <end position="203"/>
    </location>
</feature>
<dbReference type="SUPFAM" id="SSF56214">
    <property type="entry name" value="4'-phosphopantetheinyl transferase"/>
    <property type="match status" value="2"/>
</dbReference>
<keyword evidence="6" id="KW-1185">Reference proteome</keyword>
<dbReference type="InterPro" id="IPR037143">
    <property type="entry name" value="4-PPantetheinyl_Trfase_dom_sf"/>
</dbReference>
<evidence type="ECO:0000256" key="2">
    <source>
        <dbReference type="ARBA" id="ARBA00022679"/>
    </source>
</evidence>
<dbReference type="PANTHER" id="PTHR12215:SF10">
    <property type="entry name" value="L-AMINOADIPATE-SEMIALDEHYDE DEHYDROGENASE-PHOSPHOPANTETHEINYL TRANSFERASE"/>
    <property type="match status" value="1"/>
</dbReference>
<sequence>MITSRAALVASRGRWPADVHVWQVRLALSAREENCPHLDDAERARAARYRAASDRVRFATTRSVLRELLGHYTDTSADSVRFVLSAAGKPRLPSSDAPRFNVSHSGEQALIAVSRTREVGIDIELADAGLDWRELVGLVCTDAERAALESVPSLLQHARFFRCWTAKEAALKALGIGITDGLRVLTIDLDSETSVRPQAGTHPAVADANRLTCHWLDDVHGYAACVAYGPT</sequence>
<evidence type="ECO:0000256" key="1">
    <source>
        <dbReference type="ARBA" id="ARBA00010990"/>
    </source>
</evidence>
<dbReference type="GO" id="GO:0005829">
    <property type="term" value="C:cytosol"/>
    <property type="evidence" value="ECO:0007669"/>
    <property type="project" value="TreeGrafter"/>
</dbReference>
<keyword evidence="2 5" id="KW-0808">Transferase</keyword>